<dbReference type="SUPFAM" id="SSF56935">
    <property type="entry name" value="Porins"/>
    <property type="match status" value="1"/>
</dbReference>
<proteinExistence type="predicted"/>
<gene>
    <name evidence="2" type="ORF">NLU14_11430</name>
</gene>
<protein>
    <submittedName>
        <fullName evidence="2">DcaP family trimeric outer membrane transporter</fullName>
    </submittedName>
</protein>
<dbReference type="Proteomes" id="UP001143391">
    <property type="component" value="Unassembled WGS sequence"/>
</dbReference>
<accession>A0ABT5YB48</accession>
<feature type="signal peptide" evidence="1">
    <location>
        <begin position="1"/>
        <end position="26"/>
    </location>
</feature>
<comment type="caution">
    <text evidence="2">The sequence shown here is derived from an EMBL/GenBank/DDBJ whole genome shotgun (WGS) entry which is preliminary data.</text>
</comment>
<name>A0ABT5YB48_9GAMM</name>
<organism evidence="2 3">
    <name type="scientific">Marinobacter iranensis</name>
    <dbReference type="NCBI Taxonomy" id="2962607"/>
    <lineage>
        <taxon>Bacteria</taxon>
        <taxon>Pseudomonadati</taxon>
        <taxon>Pseudomonadota</taxon>
        <taxon>Gammaproteobacteria</taxon>
        <taxon>Pseudomonadales</taxon>
        <taxon>Marinobacteraceae</taxon>
        <taxon>Marinobacter</taxon>
    </lineage>
</organism>
<keyword evidence="1" id="KW-0732">Signal</keyword>
<evidence type="ECO:0000256" key="1">
    <source>
        <dbReference type="SAM" id="SignalP"/>
    </source>
</evidence>
<dbReference type="EMBL" id="JANCMW010000006">
    <property type="protein sequence ID" value="MDF0750837.1"/>
    <property type="molecule type" value="Genomic_DNA"/>
</dbReference>
<evidence type="ECO:0000313" key="2">
    <source>
        <dbReference type="EMBL" id="MDF0750837.1"/>
    </source>
</evidence>
<sequence length="368" mass="39316">MNFNKSILAKTTTAAIFFSFISQASAVNIDAGDFDANIYGYARLTMVYDVDEDIGADAENSIFSFIEGSGATGHFGANANQSRIGVQIKNNDGVEFKVEGDFYNGTLRLRHAYGQYKGILAGQNWSNYTSFVGATSTLDFSGVAGGAGLQHREPQLRYTTGKLSMSVENPRSVLNSANGATLKDSAPAFTARYESRSSGGGYSLGVLAKQNAHDDGITDDSAIAYAGFVSGKLALSDNISVQGSVNYSNGASAYLHQSYADDAYLDASGSLENISGYAGNIGTTFKLGGGKSINMAVGMTTVDWDDAVADGINVDRKSEVNRNILVNYLWTPVKNVMMGVELANWYTERVDGTDDDANRVMFAAQYNF</sequence>
<dbReference type="Pfam" id="PF19577">
    <property type="entry name" value="DcaP"/>
    <property type="match status" value="1"/>
</dbReference>
<dbReference type="RefSeq" id="WP_275706531.1">
    <property type="nucleotide sequence ID" value="NZ_JANCMW010000006.1"/>
</dbReference>
<feature type="chain" id="PRO_5047256002" evidence="1">
    <location>
        <begin position="27"/>
        <end position="368"/>
    </location>
</feature>
<reference evidence="2" key="1">
    <citation type="submission" date="2022-07" db="EMBL/GenBank/DDBJ databases">
        <title>Marinobacter iranensis a new bacterium isolate from a hipersaline lake in Iran.</title>
        <authorList>
            <person name="Mohammad A.M.A."/>
            <person name="Cristina S.-P."/>
            <person name="Antonio V."/>
        </authorList>
    </citation>
    <scope>NUCLEOTIDE SEQUENCE</scope>
    <source>
        <strain evidence="2">71-i</strain>
    </source>
</reference>
<keyword evidence="3" id="KW-1185">Reference proteome</keyword>
<evidence type="ECO:0000313" key="3">
    <source>
        <dbReference type="Proteomes" id="UP001143391"/>
    </source>
</evidence>
<dbReference type="InterPro" id="IPR045748">
    <property type="entry name" value="DcaP"/>
</dbReference>